<evidence type="ECO:0000313" key="3">
    <source>
        <dbReference type="EnsemblMetazoa" id="CLYHEMP014256.1"/>
    </source>
</evidence>
<feature type="compositionally biased region" description="Basic and acidic residues" evidence="2">
    <location>
        <begin position="58"/>
        <end position="77"/>
    </location>
</feature>
<reference evidence="3" key="1">
    <citation type="submission" date="2021-01" db="UniProtKB">
        <authorList>
            <consortium name="EnsemblMetazoa"/>
        </authorList>
    </citation>
    <scope>IDENTIFICATION</scope>
</reference>
<evidence type="ECO:0000256" key="2">
    <source>
        <dbReference type="SAM" id="MobiDB-lite"/>
    </source>
</evidence>
<sequence>MADMASQNILDKNHGFMKFIIKNQHDRDNYDKEQKHKYNKIREGLESLKIAENVSVKKGKETPTKTEKKNSSKMDFKSHRKNAVGPVKDFDLDAFRFNDFEEDNLSSLKETDELDYVPSKLEADQVLFNLEFMTKAGDKVLVVVKKNDAAGKVVEKVNNQYPLEKDKQTILKRRISQEIRKFKRCGN</sequence>
<accession>A0A7M5WWH8</accession>
<keyword evidence="4" id="KW-1185">Reference proteome</keyword>
<feature type="region of interest" description="Disordered" evidence="2">
    <location>
        <begin position="52"/>
        <end position="77"/>
    </location>
</feature>
<dbReference type="RefSeq" id="XP_066928921.1">
    <property type="nucleotide sequence ID" value="XM_067072820.1"/>
</dbReference>
<dbReference type="AlphaFoldDB" id="A0A7M5WWH8"/>
<dbReference type="GeneID" id="136816483"/>
<evidence type="ECO:0000313" key="4">
    <source>
        <dbReference type="Proteomes" id="UP000594262"/>
    </source>
</evidence>
<dbReference type="PANTHER" id="PTHR34256:SF1">
    <property type="entry name" value="UPF0561 PROTEIN C2ORF68"/>
    <property type="match status" value="1"/>
</dbReference>
<protein>
    <submittedName>
        <fullName evidence="3">Uncharacterized protein</fullName>
    </submittedName>
</protein>
<dbReference type="Proteomes" id="UP000594262">
    <property type="component" value="Unplaced"/>
</dbReference>
<proteinExistence type="inferred from homology"/>
<evidence type="ECO:0000256" key="1">
    <source>
        <dbReference type="ARBA" id="ARBA00006905"/>
    </source>
</evidence>
<comment type="similarity">
    <text evidence="1">Belongs to the UPF0561 family.</text>
</comment>
<organism evidence="3 4">
    <name type="scientific">Clytia hemisphaerica</name>
    <dbReference type="NCBI Taxonomy" id="252671"/>
    <lineage>
        <taxon>Eukaryota</taxon>
        <taxon>Metazoa</taxon>
        <taxon>Cnidaria</taxon>
        <taxon>Hydrozoa</taxon>
        <taxon>Hydroidolina</taxon>
        <taxon>Leptothecata</taxon>
        <taxon>Obeliida</taxon>
        <taxon>Clytiidae</taxon>
        <taxon>Clytia</taxon>
    </lineage>
</organism>
<dbReference type="OrthoDB" id="10033037at2759"/>
<dbReference type="EnsemblMetazoa" id="CLYHEMT014256.1">
    <property type="protein sequence ID" value="CLYHEMP014256.1"/>
    <property type="gene ID" value="CLYHEMG014256"/>
</dbReference>
<dbReference type="PANTHER" id="PTHR34256">
    <property type="entry name" value="UPF0561 PROTEIN C2ORF68"/>
    <property type="match status" value="1"/>
</dbReference>
<dbReference type="InterPro" id="IPR018888">
    <property type="entry name" value="UPF0561"/>
</dbReference>
<name>A0A7M5WWH8_9CNID</name>